<reference evidence="2 3" key="1">
    <citation type="submission" date="2018-11" db="EMBL/GenBank/DDBJ databases">
        <title>Genomes From Bacteria Associated with the Canine Oral Cavity: a Test Case for Automated Genome-Based Taxonomic Assignment.</title>
        <authorList>
            <person name="Coil D.A."/>
            <person name="Jospin G."/>
            <person name="Darling A.E."/>
            <person name="Wallis C."/>
            <person name="Davis I.J."/>
            <person name="Harris S."/>
            <person name="Eisen J.A."/>
            <person name="Holcombe L.J."/>
            <person name="O'Flynn C."/>
        </authorList>
    </citation>
    <scope>NUCLEOTIDE SEQUENCE [LARGE SCALE GENOMIC DNA]</scope>
    <source>
        <strain evidence="2 3">OH4621_COT-116</strain>
    </source>
</reference>
<dbReference type="RefSeq" id="WP_124776409.1">
    <property type="nucleotide sequence ID" value="NZ_RQZA01000003.1"/>
</dbReference>
<accession>A0A3P1VDI9</accession>
<dbReference type="EMBL" id="RQZA01000003">
    <property type="protein sequence ID" value="RRD31495.1"/>
    <property type="molecule type" value="Genomic_DNA"/>
</dbReference>
<organism evidence="2 3">
    <name type="scientific">Streptococcus minor</name>
    <dbReference type="NCBI Taxonomy" id="229549"/>
    <lineage>
        <taxon>Bacteria</taxon>
        <taxon>Bacillati</taxon>
        <taxon>Bacillota</taxon>
        <taxon>Bacilli</taxon>
        <taxon>Lactobacillales</taxon>
        <taxon>Streptococcaceae</taxon>
        <taxon>Streptococcus</taxon>
    </lineage>
</organism>
<feature type="transmembrane region" description="Helical" evidence="1">
    <location>
        <begin position="80"/>
        <end position="105"/>
    </location>
</feature>
<evidence type="ECO:0000313" key="3">
    <source>
        <dbReference type="Proteomes" id="UP000281771"/>
    </source>
</evidence>
<keyword evidence="1" id="KW-1133">Transmembrane helix</keyword>
<keyword evidence="3" id="KW-1185">Reference proteome</keyword>
<keyword evidence="1" id="KW-0812">Transmembrane</keyword>
<keyword evidence="1" id="KW-0472">Membrane</keyword>
<evidence type="ECO:0000313" key="2">
    <source>
        <dbReference type="EMBL" id="RRD31495.1"/>
    </source>
</evidence>
<dbReference type="Proteomes" id="UP000281771">
    <property type="component" value="Unassembled WGS sequence"/>
</dbReference>
<dbReference type="AlphaFoldDB" id="A0A3P1VDI9"/>
<name>A0A3P1VDI9_9STRE</name>
<evidence type="ECO:0000256" key="1">
    <source>
        <dbReference type="SAM" id="Phobius"/>
    </source>
</evidence>
<comment type="caution">
    <text evidence="2">The sequence shown here is derived from an EMBL/GenBank/DDBJ whole genome shotgun (WGS) entry which is preliminary data.</text>
</comment>
<feature type="transmembrane region" description="Helical" evidence="1">
    <location>
        <begin position="41"/>
        <end position="60"/>
    </location>
</feature>
<gene>
    <name evidence="2" type="ORF">EII38_04525</name>
</gene>
<proteinExistence type="predicted"/>
<protein>
    <submittedName>
        <fullName evidence="2">Uncharacterized protein</fullName>
    </submittedName>
</protein>
<sequence length="114" mass="13483">MVVEKKKNYGWVICLALATGISTFLIPFELSILLKINFFEFPYTFFLGIGYFITYMAWNLVDSFIENDDEDSRFFGKFKYYRAICSLICMTALFLALSVFLPFIFNMLKKFFEM</sequence>
<feature type="transmembrane region" description="Helical" evidence="1">
    <location>
        <begin position="12"/>
        <end position="34"/>
    </location>
</feature>